<evidence type="ECO:0000256" key="7">
    <source>
        <dbReference type="ARBA" id="ARBA00022932"/>
    </source>
</evidence>
<gene>
    <name evidence="12" type="primary">polX</name>
    <name evidence="12" type="ORF">AB4Y30_10960</name>
</gene>
<accession>A0AB39HH74</accession>
<dbReference type="Pfam" id="PF14520">
    <property type="entry name" value="HHH_5"/>
    <property type="match status" value="1"/>
</dbReference>
<dbReference type="InterPro" id="IPR002054">
    <property type="entry name" value="DNA-dir_DNA_pol_X"/>
</dbReference>
<dbReference type="Pfam" id="PF14716">
    <property type="entry name" value="HHH_8"/>
    <property type="match status" value="1"/>
</dbReference>
<evidence type="ECO:0000256" key="5">
    <source>
        <dbReference type="ARBA" id="ARBA00022695"/>
    </source>
</evidence>
<dbReference type="RefSeq" id="WP_368652273.1">
    <property type="nucleotide sequence ID" value="NZ_CP162599.1"/>
</dbReference>
<keyword evidence="6" id="KW-0235">DNA replication</keyword>
<evidence type="ECO:0000256" key="8">
    <source>
        <dbReference type="ARBA" id="ARBA00049244"/>
    </source>
</evidence>
<dbReference type="Pfam" id="PF14791">
    <property type="entry name" value="DNA_pol_B_thumb"/>
    <property type="match status" value="1"/>
</dbReference>
<dbReference type="GO" id="GO:0003677">
    <property type="term" value="F:DNA binding"/>
    <property type="evidence" value="ECO:0007669"/>
    <property type="project" value="InterPro"/>
</dbReference>
<evidence type="ECO:0000259" key="9">
    <source>
        <dbReference type="SMART" id="SM00278"/>
    </source>
</evidence>
<evidence type="ECO:0000256" key="4">
    <source>
        <dbReference type="ARBA" id="ARBA00022679"/>
    </source>
</evidence>
<dbReference type="Pfam" id="PF02811">
    <property type="entry name" value="PHP"/>
    <property type="match status" value="1"/>
</dbReference>
<evidence type="ECO:0000259" key="10">
    <source>
        <dbReference type="SMART" id="SM00481"/>
    </source>
</evidence>
<keyword evidence="7" id="KW-0239">DNA-directed DNA polymerase</keyword>
<keyword evidence="4" id="KW-0808">Transferase</keyword>
<dbReference type="InterPro" id="IPR037160">
    <property type="entry name" value="DNA_Pol_thumb_sf"/>
</dbReference>
<keyword evidence="3" id="KW-0237">DNA synthesis</keyword>
<dbReference type="SMART" id="SM00481">
    <property type="entry name" value="POLIIIAc"/>
    <property type="match status" value="1"/>
</dbReference>
<dbReference type="InterPro" id="IPR022311">
    <property type="entry name" value="PolX-like"/>
</dbReference>
<dbReference type="GO" id="GO:0042578">
    <property type="term" value="F:phosphoric ester hydrolase activity"/>
    <property type="evidence" value="ECO:0007669"/>
    <property type="project" value="TreeGrafter"/>
</dbReference>
<dbReference type="EC" id="2.7.7.7" evidence="2"/>
<evidence type="ECO:0000256" key="1">
    <source>
        <dbReference type="ARBA" id="ARBA00001946"/>
    </source>
</evidence>
<dbReference type="PIRSF" id="PIRSF005047">
    <property type="entry name" value="UCP005047_YshC"/>
    <property type="match status" value="1"/>
</dbReference>
<dbReference type="GO" id="GO:0006281">
    <property type="term" value="P:DNA repair"/>
    <property type="evidence" value="ECO:0007669"/>
    <property type="project" value="InterPro"/>
</dbReference>
<dbReference type="InterPro" id="IPR047967">
    <property type="entry name" value="PolX_PHP"/>
</dbReference>
<dbReference type="FunFam" id="3.20.20.140:FF:000047">
    <property type="entry name" value="PHP domain-containing protein"/>
    <property type="match status" value="1"/>
</dbReference>
<dbReference type="CDD" id="cd07436">
    <property type="entry name" value="PHP_PolX"/>
    <property type="match status" value="1"/>
</dbReference>
<dbReference type="SUPFAM" id="SSF81301">
    <property type="entry name" value="Nucleotidyltransferase"/>
    <property type="match status" value="1"/>
</dbReference>
<dbReference type="InterPro" id="IPR010996">
    <property type="entry name" value="HHH_MUS81"/>
</dbReference>
<dbReference type="EMBL" id="CP162599">
    <property type="protein sequence ID" value="XDK31546.1"/>
    <property type="molecule type" value="Genomic_DNA"/>
</dbReference>
<name>A0AB39HH74_9BACI</name>
<dbReference type="GO" id="GO:0005829">
    <property type="term" value="C:cytosol"/>
    <property type="evidence" value="ECO:0007669"/>
    <property type="project" value="TreeGrafter"/>
</dbReference>
<dbReference type="Gene3D" id="3.30.210.10">
    <property type="entry name" value="DNA polymerase, thumb domain"/>
    <property type="match status" value="1"/>
</dbReference>
<feature type="domain" description="Helix-hairpin-helix DNA-binding motif class 1" evidence="9">
    <location>
        <begin position="88"/>
        <end position="107"/>
    </location>
</feature>
<dbReference type="Gene3D" id="3.20.20.140">
    <property type="entry name" value="Metal-dependent hydrolases"/>
    <property type="match status" value="1"/>
</dbReference>
<comment type="cofactor">
    <cofactor evidence="1">
        <name>Mg(2+)</name>
        <dbReference type="ChEBI" id="CHEBI:18420"/>
    </cofactor>
</comment>
<dbReference type="InterPro" id="IPR043519">
    <property type="entry name" value="NT_sf"/>
</dbReference>
<feature type="domain" description="Polymerase/histidinol phosphatase N-terminal" evidence="10">
    <location>
        <begin position="336"/>
        <end position="415"/>
    </location>
</feature>
<feature type="domain" description="Helix-hairpin-helix DNA-binding motif class 1" evidence="9">
    <location>
        <begin position="123"/>
        <end position="142"/>
    </location>
</feature>
<dbReference type="PANTHER" id="PTHR36928">
    <property type="entry name" value="PHOSPHATASE YCDX-RELATED"/>
    <property type="match status" value="1"/>
</dbReference>
<keyword evidence="5" id="KW-0548">Nucleotidyltransferase</keyword>
<organism evidence="12">
    <name type="scientific">Ornithinibacillus sp. 4-3</name>
    <dbReference type="NCBI Taxonomy" id="3231488"/>
    <lineage>
        <taxon>Bacteria</taxon>
        <taxon>Bacillati</taxon>
        <taxon>Bacillota</taxon>
        <taxon>Bacilli</taxon>
        <taxon>Bacillales</taxon>
        <taxon>Bacillaceae</taxon>
        <taxon>Ornithinibacillus</taxon>
    </lineage>
</organism>
<dbReference type="InterPro" id="IPR016195">
    <property type="entry name" value="Pol/histidinol_Pase-like"/>
</dbReference>
<dbReference type="InterPro" id="IPR029398">
    <property type="entry name" value="PolB_thumb"/>
</dbReference>
<dbReference type="InterPro" id="IPR003583">
    <property type="entry name" value="Hlx-hairpin-Hlx_DNA-bd_motif"/>
</dbReference>
<dbReference type="AlphaFoldDB" id="A0AB39HH74"/>
<dbReference type="GO" id="GO:0003887">
    <property type="term" value="F:DNA-directed DNA polymerase activity"/>
    <property type="evidence" value="ECO:0007669"/>
    <property type="project" value="UniProtKB-KW"/>
</dbReference>
<evidence type="ECO:0000256" key="6">
    <source>
        <dbReference type="ARBA" id="ARBA00022705"/>
    </source>
</evidence>
<evidence type="ECO:0000256" key="2">
    <source>
        <dbReference type="ARBA" id="ARBA00012417"/>
    </source>
</evidence>
<dbReference type="SMART" id="SM00278">
    <property type="entry name" value="HhH1"/>
    <property type="match status" value="2"/>
</dbReference>
<keyword evidence="12" id="KW-0269">Exonuclease</keyword>
<dbReference type="PANTHER" id="PTHR36928:SF1">
    <property type="entry name" value="PHOSPHATASE YCDX-RELATED"/>
    <property type="match status" value="1"/>
</dbReference>
<keyword evidence="12" id="KW-0540">Nuclease</keyword>
<dbReference type="InterPro" id="IPR004013">
    <property type="entry name" value="PHP_dom"/>
</dbReference>
<protein>
    <recommendedName>
        <fullName evidence="2">DNA-directed DNA polymerase</fullName>
        <ecNumber evidence="2">2.7.7.7</ecNumber>
    </recommendedName>
</protein>
<evidence type="ECO:0000259" key="11">
    <source>
        <dbReference type="SMART" id="SM00483"/>
    </source>
</evidence>
<dbReference type="SMART" id="SM00483">
    <property type="entry name" value="POLXc"/>
    <property type="match status" value="1"/>
</dbReference>
<dbReference type="NCBIfam" id="NF006375">
    <property type="entry name" value="PRK08609.1"/>
    <property type="match status" value="1"/>
</dbReference>
<dbReference type="Gene3D" id="3.30.460.10">
    <property type="entry name" value="Beta Polymerase, domain 2"/>
    <property type="match status" value="1"/>
</dbReference>
<dbReference type="SUPFAM" id="SSF89550">
    <property type="entry name" value="PHP domain-like"/>
    <property type="match status" value="1"/>
</dbReference>
<dbReference type="CDD" id="cd00141">
    <property type="entry name" value="NT_POLXc"/>
    <property type="match status" value="1"/>
</dbReference>
<dbReference type="Gene3D" id="1.10.150.110">
    <property type="entry name" value="DNA polymerase beta, N-terminal domain-like"/>
    <property type="match status" value="1"/>
</dbReference>
<evidence type="ECO:0000256" key="3">
    <source>
        <dbReference type="ARBA" id="ARBA00022634"/>
    </source>
</evidence>
<proteinExistence type="predicted"/>
<evidence type="ECO:0000313" key="12">
    <source>
        <dbReference type="EMBL" id="XDK31546.1"/>
    </source>
</evidence>
<dbReference type="SUPFAM" id="SSF47802">
    <property type="entry name" value="DNA polymerase beta, N-terminal domain-like"/>
    <property type="match status" value="1"/>
</dbReference>
<dbReference type="GO" id="GO:0004527">
    <property type="term" value="F:exonuclease activity"/>
    <property type="evidence" value="ECO:0007669"/>
    <property type="project" value="UniProtKB-KW"/>
</dbReference>
<dbReference type="InterPro" id="IPR027421">
    <property type="entry name" value="DNA_pol_lamdba_lyase_dom_sf"/>
</dbReference>
<dbReference type="GO" id="GO:0008270">
    <property type="term" value="F:zinc ion binding"/>
    <property type="evidence" value="ECO:0007669"/>
    <property type="project" value="TreeGrafter"/>
</dbReference>
<dbReference type="Gene3D" id="1.10.150.20">
    <property type="entry name" value="5' to 3' exonuclease, C-terminal subdomain"/>
    <property type="match status" value="1"/>
</dbReference>
<dbReference type="InterPro" id="IPR003141">
    <property type="entry name" value="Pol/His_phosphatase_N"/>
</dbReference>
<reference evidence="12" key="1">
    <citation type="submission" date="2024-07" db="EMBL/GenBank/DDBJ databases">
        <title>Halotolerant mesophilic bacterium Ornithinibacillus sp. 4-3, sp. nov., isolated from soil.</title>
        <authorList>
            <person name="Sidarenka A.V."/>
            <person name="Guliayeva D.E."/>
            <person name="Leanovich S.I."/>
            <person name="Hileuskaya K.S."/>
            <person name="Akhremchuk A.E."/>
            <person name="Sikolenko M.A."/>
            <person name="Valentovich L.N."/>
        </authorList>
    </citation>
    <scope>NUCLEOTIDE SEQUENCE</scope>
    <source>
        <strain evidence="12">4-3</strain>
    </source>
</reference>
<feature type="domain" description="DNA-directed DNA polymerase X" evidence="11">
    <location>
        <begin position="1"/>
        <end position="314"/>
    </location>
</feature>
<keyword evidence="12" id="KW-0378">Hydrolase</keyword>
<dbReference type="InterPro" id="IPR050243">
    <property type="entry name" value="PHP_phosphatase"/>
</dbReference>
<sequence length="569" mass="63926">MNKKDIIQLLEKIALYLEIKGESNFRVSAYRKAAQAIERDERSLGEIDDFGQIKGIGKGTNAVISEFIETGNSVTLTELESEIPVSLLDLLHIPGLGGKRIAKLYQELNIIDIASLKEACTNESLEQLPGFGKTTVKNILKAINELNQRPERIPAAIMLSLAEKIEAALLEIPSIIRFSRAGSLRRMREMLKDIDFIIATENSRATGEALVNLDGVKEIIAHGDTKVSVVFADVYDISVDFRLVTKSEFATTLHHFTGSKDHNIVMRQIAKSRGEKINEYGVVNEETGKTQTFTSEEKFFAHFDLPFIPPEIREGTDEFIQMKEKQSFISPEDILGDLHLHTTWSDGAGSIEEMVQAAIERGYKYMAITDHSKFLRVANGLYENRLKRQIEEIISIRDKYPDFYIFTGTEMDILPDGSLDFDDEMLSKLDFVIASIHSSFNQTEEQIMHRLYQAMENPFVNLIAHPTGRILGGRAGYDVNVEKLIEKAVETGTALEINANPHRFDLSAKWARIAEEQGAILSINTDAHNIQGLNHMGYGVSVAKRGFIQKDTVINTWSLEKLKAFITKN</sequence>
<comment type="catalytic activity">
    <reaction evidence="8">
        <text>DNA(n) + a 2'-deoxyribonucleoside 5'-triphosphate = DNA(n+1) + diphosphate</text>
        <dbReference type="Rhea" id="RHEA:22508"/>
        <dbReference type="Rhea" id="RHEA-COMP:17339"/>
        <dbReference type="Rhea" id="RHEA-COMP:17340"/>
        <dbReference type="ChEBI" id="CHEBI:33019"/>
        <dbReference type="ChEBI" id="CHEBI:61560"/>
        <dbReference type="ChEBI" id="CHEBI:173112"/>
        <dbReference type="EC" id="2.7.7.7"/>
    </reaction>
</comment>